<reference evidence="3 4" key="1">
    <citation type="submission" date="2015-11" db="EMBL/GenBank/DDBJ databases">
        <title>Genome Sequence of Bacillus simplex strain VanAntwerpen2.</title>
        <authorList>
            <person name="Couger M.B."/>
        </authorList>
    </citation>
    <scope>NUCLEOTIDE SEQUENCE [LARGE SCALE GENOMIC DNA]</scope>
    <source>
        <strain evidence="3 4">VanAntwerpen02</strain>
    </source>
</reference>
<feature type="domain" description="HTH cro/C1-type" evidence="2">
    <location>
        <begin position="5"/>
        <end position="59"/>
    </location>
</feature>
<dbReference type="RefSeq" id="WP_061142598.1">
    <property type="nucleotide sequence ID" value="NZ_LNNH01000025.1"/>
</dbReference>
<dbReference type="GO" id="GO:0003677">
    <property type="term" value="F:DNA binding"/>
    <property type="evidence" value="ECO:0007669"/>
    <property type="project" value="UniProtKB-KW"/>
</dbReference>
<dbReference type="Proteomes" id="UP000064189">
    <property type="component" value="Unassembled WGS sequence"/>
</dbReference>
<comment type="caution">
    <text evidence="3">The sequence shown here is derived from an EMBL/GenBank/DDBJ whole genome shotgun (WGS) entry which is preliminary data.</text>
</comment>
<dbReference type="EMBL" id="LNNH01000025">
    <property type="protein sequence ID" value="KWW17956.1"/>
    <property type="molecule type" value="Genomic_DNA"/>
</dbReference>
<sequence length="65" mass="7548">MKCLIGEIIKERGLKSKYLAEKLGVSSQQISNWINMRNYPTIDKAFKLAKLLDVKVDDLYEEEDN</sequence>
<gene>
    <name evidence="3" type="ORF">AS888_20815</name>
</gene>
<dbReference type="Gene3D" id="1.10.260.40">
    <property type="entry name" value="lambda repressor-like DNA-binding domains"/>
    <property type="match status" value="1"/>
</dbReference>
<accession>A0A109MXF8</accession>
<evidence type="ECO:0000256" key="1">
    <source>
        <dbReference type="ARBA" id="ARBA00023125"/>
    </source>
</evidence>
<protein>
    <submittedName>
        <fullName evidence="3">DNA-binding protein</fullName>
    </submittedName>
</protein>
<dbReference type="PANTHER" id="PTHR46558:SF15">
    <property type="entry name" value="HELIX-TURN-HELIX DOMAIN PROTEIN"/>
    <property type="match status" value="1"/>
</dbReference>
<keyword evidence="4" id="KW-1185">Reference proteome</keyword>
<dbReference type="InterPro" id="IPR010982">
    <property type="entry name" value="Lambda_DNA-bd_dom_sf"/>
</dbReference>
<organism evidence="3 4">
    <name type="scientific">Peribacillus simplex</name>
    <dbReference type="NCBI Taxonomy" id="1478"/>
    <lineage>
        <taxon>Bacteria</taxon>
        <taxon>Bacillati</taxon>
        <taxon>Bacillota</taxon>
        <taxon>Bacilli</taxon>
        <taxon>Bacillales</taxon>
        <taxon>Bacillaceae</taxon>
        <taxon>Peribacillus</taxon>
    </lineage>
</organism>
<dbReference type="CDD" id="cd00093">
    <property type="entry name" value="HTH_XRE"/>
    <property type="match status" value="1"/>
</dbReference>
<evidence type="ECO:0000313" key="3">
    <source>
        <dbReference type="EMBL" id="KWW17956.1"/>
    </source>
</evidence>
<evidence type="ECO:0000259" key="2">
    <source>
        <dbReference type="PROSITE" id="PS50943"/>
    </source>
</evidence>
<dbReference type="PANTHER" id="PTHR46558">
    <property type="entry name" value="TRACRIPTIONAL REGULATORY PROTEIN-RELATED-RELATED"/>
    <property type="match status" value="1"/>
</dbReference>
<dbReference type="SUPFAM" id="SSF47413">
    <property type="entry name" value="lambda repressor-like DNA-binding domains"/>
    <property type="match status" value="1"/>
</dbReference>
<keyword evidence="1 3" id="KW-0238">DNA-binding</keyword>
<proteinExistence type="predicted"/>
<dbReference type="SMART" id="SM00530">
    <property type="entry name" value="HTH_XRE"/>
    <property type="match status" value="1"/>
</dbReference>
<dbReference type="InterPro" id="IPR001387">
    <property type="entry name" value="Cro/C1-type_HTH"/>
</dbReference>
<dbReference type="PROSITE" id="PS50943">
    <property type="entry name" value="HTH_CROC1"/>
    <property type="match status" value="1"/>
</dbReference>
<dbReference type="AlphaFoldDB" id="A0A109MXF8"/>
<name>A0A109MXF8_9BACI</name>
<evidence type="ECO:0000313" key="4">
    <source>
        <dbReference type="Proteomes" id="UP000064189"/>
    </source>
</evidence>
<dbReference type="Pfam" id="PF01381">
    <property type="entry name" value="HTH_3"/>
    <property type="match status" value="1"/>
</dbReference>